<evidence type="ECO:0000313" key="3">
    <source>
        <dbReference type="Proteomes" id="UP001438953"/>
    </source>
</evidence>
<feature type="domain" description="Transglutaminase-like" evidence="1">
    <location>
        <begin position="159"/>
        <end position="224"/>
    </location>
</feature>
<name>A0ABV1SH83_9RHOB</name>
<dbReference type="InterPro" id="IPR002931">
    <property type="entry name" value="Transglutaminase-like"/>
</dbReference>
<proteinExistence type="predicted"/>
<dbReference type="PANTHER" id="PTHR33490">
    <property type="entry name" value="BLR5614 PROTEIN-RELATED"/>
    <property type="match status" value="1"/>
</dbReference>
<dbReference type="RefSeq" id="WP_339113177.1">
    <property type="nucleotide sequence ID" value="NZ_JAYWLC010000007.1"/>
</dbReference>
<organism evidence="2 3">
    <name type="scientific">Thioclava kandeliae</name>
    <dbReference type="NCBI Taxonomy" id="3070818"/>
    <lineage>
        <taxon>Bacteria</taxon>
        <taxon>Pseudomonadati</taxon>
        <taxon>Pseudomonadota</taxon>
        <taxon>Alphaproteobacteria</taxon>
        <taxon>Rhodobacterales</taxon>
        <taxon>Paracoccaceae</taxon>
        <taxon>Thioclava</taxon>
    </lineage>
</organism>
<dbReference type="Proteomes" id="UP001438953">
    <property type="component" value="Unassembled WGS sequence"/>
</dbReference>
<keyword evidence="3" id="KW-1185">Reference proteome</keyword>
<dbReference type="EMBL" id="JAYWLC010000007">
    <property type="protein sequence ID" value="MER5172267.1"/>
    <property type="molecule type" value="Genomic_DNA"/>
</dbReference>
<dbReference type="SMART" id="SM00460">
    <property type="entry name" value="TGc"/>
    <property type="match status" value="1"/>
</dbReference>
<reference evidence="2 3" key="1">
    <citation type="submission" date="2024-01" db="EMBL/GenBank/DDBJ databases">
        <authorList>
            <person name="Deng Y."/>
            <person name="Su J."/>
        </authorList>
    </citation>
    <scope>NUCLEOTIDE SEQUENCE [LARGE SCALE GENOMIC DNA]</scope>
    <source>
        <strain evidence="2 3">CPCC 100088</strain>
    </source>
</reference>
<comment type="caution">
    <text evidence="2">The sequence shown here is derived from an EMBL/GenBank/DDBJ whole genome shotgun (WGS) entry which is preliminary data.</text>
</comment>
<dbReference type="Gene3D" id="3.10.620.30">
    <property type="match status" value="1"/>
</dbReference>
<evidence type="ECO:0000259" key="1">
    <source>
        <dbReference type="SMART" id="SM00460"/>
    </source>
</evidence>
<sequence>MILTVNHVTIYDYDAPMRSSVQSLRLFASRHDGQRVIDWDVAVQGGVLGGAFRDGAGDRIEGWSVRGPLEQLRITVRGRVETADTAGMLRGHRETINPLAYLRETALTHDDGTLSALAAKGVTGKEEPLEQAHRLCRLTADEVEYQSGETEARTTASEALYRKKGVCQDQAHVLITMARALDVPARYVTGYLFGEGEGERDEASHAWAELFVENYGWVGFDPANRCCPDARYIRIGSGLDAQDAAPIRGIAQGMGEERMKVSVALESVQQ</sequence>
<dbReference type="InterPro" id="IPR013589">
    <property type="entry name" value="Bac_transglu_N"/>
</dbReference>
<dbReference type="Pfam" id="PF08379">
    <property type="entry name" value="Bact_transglu_N"/>
    <property type="match status" value="1"/>
</dbReference>
<dbReference type="PANTHER" id="PTHR33490:SF6">
    <property type="entry name" value="SLL1049 PROTEIN"/>
    <property type="match status" value="1"/>
</dbReference>
<dbReference type="Pfam" id="PF01841">
    <property type="entry name" value="Transglut_core"/>
    <property type="match status" value="1"/>
</dbReference>
<dbReference type="SUPFAM" id="SSF54001">
    <property type="entry name" value="Cysteine proteinases"/>
    <property type="match status" value="1"/>
</dbReference>
<accession>A0ABV1SH83</accession>
<protein>
    <submittedName>
        <fullName evidence="2">Transglutaminase family protein</fullName>
    </submittedName>
</protein>
<dbReference type="InterPro" id="IPR038765">
    <property type="entry name" value="Papain-like_cys_pep_sf"/>
</dbReference>
<reference evidence="2 3" key="2">
    <citation type="submission" date="2024-06" db="EMBL/GenBank/DDBJ databases">
        <title>Thioclava kandeliae sp. nov. from a rhizosphere soil sample of Kandelia candel in a mangrove.</title>
        <authorList>
            <person name="Mu T."/>
        </authorList>
    </citation>
    <scope>NUCLEOTIDE SEQUENCE [LARGE SCALE GENOMIC DNA]</scope>
    <source>
        <strain evidence="2 3">CPCC 100088</strain>
    </source>
</reference>
<evidence type="ECO:0000313" key="2">
    <source>
        <dbReference type="EMBL" id="MER5172267.1"/>
    </source>
</evidence>
<gene>
    <name evidence="2" type="ORF">VSX56_10820</name>
</gene>